<accession>A0A8H1LJA2</accession>
<proteinExistence type="predicted"/>
<reference evidence="2 3" key="1">
    <citation type="submission" date="2018-10" db="EMBL/GenBank/DDBJ databases">
        <title>Isolation of pseudouridimycin from Streptomyces albus DSM 40763.</title>
        <authorList>
            <person name="Rosenqvist P."/>
            <person name="Metsae-Ketelae M."/>
            <person name="Virta P."/>
        </authorList>
    </citation>
    <scope>NUCLEOTIDE SEQUENCE [LARGE SCALE GENOMIC DNA]</scope>
    <source>
        <strain evidence="2 3">DSM 40763</strain>
    </source>
</reference>
<feature type="compositionally biased region" description="Low complexity" evidence="1">
    <location>
        <begin position="38"/>
        <end position="74"/>
    </location>
</feature>
<dbReference type="Proteomes" id="UP000298111">
    <property type="component" value="Unassembled WGS sequence"/>
</dbReference>
<organism evidence="2 3">
    <name type="scientific">Streptomyces albus</name>
    <dbReference type="NCBI Taxonomy" id="1888"/>
    <lineage>
        <taxon>Bacteria</taxon>
        <taxon>Bacillati</taxon>
        <taxon>Actinomycetota</taxon>
        <taxon>Actinomycetes</taxon>
        <taxon>Kitasatosporales</taxon>
        <taxon>Streptomycetaceae</taxon>
        <taxon>Streptomyces</taxon>
    </lineage>
</organism>
<protein>
    <submittedName>
        <fullName evidence="2">Uncharacterized protein</fullName>
    </submittedName>
</protein>
<gene>
    <name evidence="2" type="ORF">D8771_08810</name>
</gene>
<evidence type="ECO:0000313" key="3">
    <source>
        <dbReference type="Proteomes" id="UP000298111"/>
    </source>
</evidence>
<evidence type="ECO:0000256" key="1">
    <source>
        <dbReference type="SAM" id="MobiDB-lite"/>
    </source>
</evidence>
<comment type="caution">
    <text evidence="2">The sequence shown here is derived from an EMBL/GenBank/DDBJ whole genome shotgun (WGS) entry which is preliminary data.</text>
</comment>
<name>A0A8H1LJA2_9ACTN</name>
<sequence>MLRAEGRHRTGPGAVREAAGRTEPLQGAGRSGALPAVRGPSRSRPQPSRPARPGRLPSAAAGTVPGAGPPYGTARRVCGRPHRPFRAGMFRKAAWLERMTVLSPW</sequence>
<dbReference type="AlphaFoldDB" id="A0A8H1LJA2"/>
<dbReference type="EMBL" id="RCIY01000040">
    <property type="protein sequence ID" value="TGG86431.1"/>
    <property type="molecule type" value="Genomic_DNA"/>
</dbReference>
<feature type="region of interest" description="Disordered" evidence="1">
    <location>
        <begin position="1"/>
        <end position="75"/>
    </location>
</feature>
<evidence type="ECO:0000313" key="2">
    <source>
        <dbReference type="EMBL" id="TGG86431.1"/>
    </source>
</evidence>